<feature type="region of interest" description="Disordered" evidence="1">
    <location>
        <begin position="1"/>
        <end position="65"/>
    </location>
</feature>
<evidence type="ECO:0000313" key="3">
    <source>
        <dbReference type="EMBL" id="KAK1629626.1"/>
    </source>
</evidence>
<feature type="compositionally biased region" description="Polar residues" evidence="1">
    <location>
        <begin position="438"/>
        <end position="447"/>
    </location>
</feature>
<feature type="compositionally biased region" description="Basic and acidic residues" evidence="1">
    <location>
        <begin position="420"/>
        <end position="433"/>
    </location>
</feature>
<dbReference type="PANTHER" id="PTHR33026:SF7">
    <property type="entry name" value="OS03G0100275 PROTEIN"/>
    <property type="match status" value="1"/>
</dbReference>
<organism evidence="3 4">
    <name type="scientific">Lolium multiflorum</name>
    <name type="common">Italian ryegrass</name>
    <name type="synonym">Lolium perenne subsp. multiflorum</name>
    <dbReference type="NCBI Taxonomy" id="4521"/>
    <lineage>
        <taxon>Eukaryota</taxon>
        <taxon>Viridiplantae</taxon>
        <taxon>Streptophyta</taxon>
        <taxon>Embryophyta</taxon>
        <taxon>Tracheophyta</taxon>
        <taxon>Spermatophyta</taxon>
        <taxon>Magnoliopsida</taxon>
        <taxon>Liliopsida</taxon>
        <taxon>Poales</taxon>
        <taxon>Poaceae</taxon>
        <taxon>BOP clade</taxon>
        <taxon>Pooideae</taxon>
        <taxon>Poodae</taxon>
        <taxon>Poeae</taxon>
        <taxon>Poeae Chloroplast Group 2 (Poeae type)</taxon>
        <taxon>Loliodinae</taxon>
        <taxon>Loliinae</taxon>
        <taxon>Lolium</taxon>
    </lineage>
</organism>
<gene>
    <name evidence="3" type="ORF">QYE76_003941</name>
</gene>
<feature type="compositionally biased region" description="Low complexity" evidence="1">
    <location>
        <begin position="459"/>
        <end position="474"/>
    </location>
</feature>
<dbReference type="EMBL" id="JAUUTY010000005">
    <property type="protein sequence ID" value="KAK1629626.1"/>
    <property type="molecule type" value="Genomic_DNA"/>
</dbReference>
<dbReference type="InterPro" id="IPR007321">
    <property type="entry name" value="Transposase_28"/>
</dbReference>
<evidence type="ECO:0000256" key="1">
    <source>
        <dbReference type="SAM" id="MobiDB-lite"/>
    </source>
</evidence>
<feature type="domain" description="Transposase (putative) gypsy type" evidence="2">
    <location>
        <begin position="110"/>
        <end position="158"/>
    </location>
</feature>
<sequence length="562" mass="61043">MASEESVVELSGSTQFSEEPEISLGEEEAVEQEADRLEEDLAGLEEEEAGGPDQDSGSDPSAYSCGAWKGSDVSQAEIDWLYRSRRIPKEVFCWILGNEREPVPNPGEVVVFTTHFERGFGLPASDFFRRFLDFYELQPHHLPDNAIFYLSSFFSFMEVQCGACILTRRQGSPYSKFSGLESCRCGKRLVSMLGIPVLPTSSTFRNIFPAHPPEPSGSSTPRSAMTKPTGSSDIWRRSTTPPLSAPTTLCALLSRVGFLVLPVEWKWGIQPHNRRHPPPSQNFARISAEVPESYAPGRTHEDDEDPYPFVPETDDDDCTVLEVFDSLSLSYALSVTPVSADRDPQVLEHVTPLDAEVGDPPAPRVRKTPATDAGTSDTPATKRQKILSSGPSRKKIKNEIAVSSGPALKLTRSAPGMRPEAPKDTVKIQDHPRRTSPAKISSSSHTKPPSPAKGADALPPASSSKPPSGPSGKKFSQKVATSTAEQLSVTVKATAVQPTITQALTLHAGRAAIATGEKVSAQLGRIVELKRGEANLGTLQWYVDKWNTSYMTEATLGIGKDM</sequence>
<dbReference type="Proteomes" id="UP001231189">
    <property type="component" value="Unassembled WGS sequence"/>
</dbReference>
<dbReference type="PANTHER" id="PTHR33026">
    <property type="entry name" value="OS06G0360600 PROTEIN"/>
    <property type="match status" value="1"/>
</dbReference>
<dbReference type="Pfam" id="PF04195">
    <property type="entry name" value="Transposase_28"/>
    <property type="match status" value="1"/>
</dbReference>
<feature type="compositionally biased region" description="Acidic residues" evidence="1">
    <location>
        <begin position="18"/>
        <end position="50"/>
    </location>
</feature>
<reference evidence="3" key="1">
    <citation type="submission" date="2023-07" db="EMBL/GenBank/DDBJ databases">
        <title>A chromosome-level genome assembly of Lolium multiflorum.</title>
        <authorList>
            <person name="Chen Y."/>
            <person name="Copetti D."/>
            <person name="Kolliker R."/>
            <person name="Studer B."/>
        </authorList>
    </citation>
    <scope>NUCLEOTIDE SEQUENCE</scope>
    <source>
        <strain evidence="3">02402/16</strain>
        <tissue evidence="3">Leaf</tissue>
    </source>
</reference>
<dbReference type="AlphaFoldDB" id="A0AAD8W217"/>
<comment type="caution">
    <text evidence="3">The sequence shown here is derived from an EMBL/GenBank/DDBJ whole genome shotgun (WGS) entry which is preliminary data.</text>
</comment>
<feature type="region of interest" description="Disordered" evidence="1">
    <location>
        <begin position="351"/>
        <end position="479"/>
    </location>
</feature>
<protein>
    <recommendedName>
        <fullName evidence="2">Transposase (putative) gypsy type domain-containing protein</fullName>
    </recommendedName>
</protein>
<evidence type="ECO:0000259" key="2">
    <source>
        <dbReference type="Pfam" id="PF04195"/>
    </source>
</evidence>
<name>A0AAD8W217_LOLMU</name>
<evidence type="ECO:0000313" key="4">
    <source>
        <dbReference type="Proteomes" id="UP001231189"/>
    </source>
</evidence>
<feature type="region of interest" description="Disordered" evidence="1">
    <location>
        <begin position="210"/>
        <end position="237"/>
    </location>
</feature>
<keyword evidence="4" id="KW-1185">Reference proteome</keyword>
<feature type="compositionally biased region" description="Polar residues" evidence="1">
    <location>
        <begin position="216"/>
        <end position="232"/>
    </location>
</feature>
<accession>A0AAD8W217</accession>
<proteinExistence type="predicted"/>
<feature type="compositionally biased region" description="Polar residues" evidence="1">
    <location>
        <begin position="373"/>
        <end position="391"/>
    </location>
</feature>